<keyword evidence="8" id="KW-0067">ATP-binding</keyword>
<comment type="caution">
    <text evidence="14">The sequence shown here is derived from an EMBL/GenBank/DDBJ whole genome shotgun (WGS) entry which is preliminary data.</text>
</comment>
<gene>
    <name evidence="14" type="ORF">DCK97_26350</name>
</gene>
<dbReference type="Gene3D" id="3.30.450.20">
    <property type="entry name" value="PAS domain"/>
    <property type="match status" value="2"/>
</dbReference>
<evidence type="ECO:0000256" key="12">
    <source>
        <dbReference type="SAM" id="MobiDB-lite"/>
    </source>
</evidence>
<evidence type="ECO:0000256" key="4">
    <source>
        <dbReference type="ARBA" id="ARBA00022553"/>
    </source>
</evidence>
<organism evidence="14 15">
    <name type="scientific">Tistrella mobilis</name>
    <dbReference type="NCBI Taxonomy" id="171437"/>
    <lineage>
        <taxon>Bacteria</taxon>
        <taxon>Pseudomonadati</taxon>
        <taxon>Pseudomonadota</taxon>
        <taxon>Alphaproteobacteria</taxon>
        <taxon>Geminicoccales</taxon>
        <taxon>Geminicoccaceae</taxon>
        <taxon>Tistrella</taxon>
    </lineage>
</organism>
<dbReference type="PROSITE" id="PS50109">
    <property type="entry name" value="HIS_KIN"/>
    <property type="match status" value="1"/>
</dbReference>
<evidence type="ECO:0000259" key="13">
    <source>
        <dbReference type="PROSITE" id="PS50109"/>
    </source>
</evidence>
<dbReference type="PRINTS" id="PR00344">
    <property type="entry name" value="BCTRLSENSOR"/>
</dbReference>
<dbReference type="CDD" id="cd00082">
    <property type="entry name" value="HisKA"/>
    <property type="match status" value="1"/>
</dbReference>
<dbReference type="EC" id="2.7.13.3" evidence="3"/>
<proteinExistence type="predicted"/>
<comment type="subcellular location">
    <subcellularLocation>
        <location evidence="2">Membrane</location>
    </subcellularLocation>
</comment>
<protein>
    <recommendedName>
        <fullName evidence="3">histidine kinase</fullName>
        <ecNumber evidence="3">2.7.13.3</ecNumber>
    </recommendedName>
</protein>
<comment type="catalytic activity">
    <reaction evidence="1">
        <text>ATP + protein L-histidine = ADP + protein N-phospho-L-histidine.</text>
        <dbReference type="EC" id="2.7.13.3"/>
    </reaction>
</comment>
<dbReference type="InterPro" id="IPR036097">
    <property type="entry name" value="HisK_dim/P_sf"/>
</dbReference>
<name>A0A3B9IT58_9PROT</name>
<feature type="coiled-coil region" evidence="11">
    <location>
        <begin position="388"/>
        <end position="425"/>
    </location>
</feature>
<keyword evidence="4" id="KW-0597">Phosphoprotein</keyword>
<evidence type="ECO:0000313" key="15">
    <source>
        <dbReference type="Proteomes" id="UP000257706"/>
    </source>
</evidence>
<keyword evidence="7 14" id="KW-0418">Kinase</keyword>
<keyword evidence="6" id="KW-0547">Nucleotide-binding</keyword>
<dbReference type="InterPro" id="IPR005467">
    <property type="entry name" value="His_kinase_dom"/>
</dbReference>
<dbReference type="InterPro" id="IPR050736">
    <property type="entry name" value="Sensor_HK_Regulatory"/>
</dbReference>
<dbReference type="Gene3D" id="1.10.287.130">
    <property type="match status" value="1"/>
</dbReference>
<evidence type="ECO:0000256" key="9">
    <source>
        <dbReference type="ARBA" id="ARBA00023012"/>
    </source>
</evidence>
<dbReference type="SUPFAM" id="SSF55874">
    <property type="entry name" value="ATPase domain of HSP90 chaperone/DNA topoisomerase II/histidine kinase"/>
    <property type="match status" value="1"/>
</dbReference>
<evidence type="ECO:0000256" key="8">
    <source>
        <dbReference type="ARBA" id="ARBA00022840"/>
    </source>
</evidence>
<dbReference type="GO" id="GO:0016020">
    <property type="term" value="C:membrane"/>
    <property type="evidence" value="ECO:0007669"/>
    <property type="project" value="UniProtKB-SubCell"/>
</dbReference>
<dbReference type="GO" id="GO:0000155">
    <property type="term" value="F:phosphorelay sensor kinase activity"/>
    <property type="evidence" value="ECO:0007669"/>
    <property type="project" value="InterPro"/>
</dbReference>
<dbReference type="SMART" id="SM00388">
    <property type="entry name" value="HisKA"/>
    <property type="match status" value="1"/>
</dbReference>
<dbReference type="CDD" id="cd16922">
    <property type="entry name" value="HATPase_EvgS-ArcB-TorS-like"/>
    <property type="match status" value="1"/>
</dbReference>
<dbReference type="EMBL" id="DMAI01000430">
    <property type="protein sequence ID" value="HAE50940.1"/>
    <property type="molecule type" value="Genomic_DNA"/>
</dbReference>
<evidence type="ECO:0000313" key="14">
    <source>
        <dbReference type="EMBL" id="HAE50940.1"/>
    </source>
</evidence>
<feature type="domain" description="Histidine kinase" evidence="13">
    <location>
        <begin position="446"/>
        <end position="679"/>
    </location>
</feature>
<dbReference type="FunFam" id="1.10.287.130:FF:000038">
    <property type="entry name" value="Sensory transduction histidine kinase"/>
    <property type="match status" value="1"/>
</dbReference>
<dbReference type="PANTHER" id="PTHR43711">
    <property type="entry name" value="TWO-COMPONENT HISTIDINE KINASE"/>
    <property type="match status" value="1"/>
</dbReference>
<evidence type="ECO:0000256" key="1">
    <source>
        <dbReference type="ARBA" id="ARBA00000085"/>
    </source>
</evidence>
<keyword evidence="10" id="KW-0472">Membrane</keyword>
<evidence type="ECO:0000256" key="10">
    <source>
        <dbReference type="ARBA" id="ARBA00023136"/>
    </source>
</evidence>
<dbReference type="SMART" id="SM00387">
    <property type="entry name" value="HATPase_c"/>
    <property type="match status" value="1"/>
</dbReference>
<dbReference type="InterPro" id="IPR036890">
    <property type="entry name" value="HATPase_C_sf"/>
</dbReference>
<sequence length="726" mass="78778">MNEGMGDKASVTACDVARTDEVRMVATTGGSGLDGGAAPGCGFVLVARPGVAGDVPVGHLADQPQRPLPLADLARRLCPAVLAGDLEDMLRRAFLADAPRRWMGGGVIVALGAPVMSATGVATLRGIAIDLPEAMASTLAAVPQDFLADPEMGLDVEAAEVGLVVTDADGRVRVSDKRARTLLSWAGRAESFADLLARMGVVGERLAGLLDEMRRGTRDRLSVECQLGAGTEVRWLRITAMADRLQDGRLDRIAWTLIDISDQRRETQAAERTHRVLDEALDAMSAGLVLFDAEDRLVFCNSRYREFYGVPDHLTRPGTPFVDMLREEIDSGRIDVGLADREAWIAQRVRKHRNPIGIIEQRNVDGRWLQIRERLMSGGLVVGVHVDATDIKVKERQLEENLHELQDTRERLEEQTARLVELAEGMSLARDAALAAARSKAEFLANMSHELRTPLNAILGFSEMLQSGLFGPMSAKQEEYVADIRQSGQHLLSLINDILDLSKAEAGKLAVEESEVPIRFLLERSRRMVAERARRGGLDLVVELPDELRRADLKADERKLTQVLLNLLSNAVKFTDPGGRVELGVRRNPGPAAPGAAEGEGGTIELYVADTGIGIAEDDIPRVFQPFEQVDSSLSRRYEGTGLGMSLVKAMVDLHDGEVVLESEPGVGTTVRVLLPAWRLVTETGGGLPPVGEDDGDEDGGEEDESDEDGDDPLIESLQKIRGADI</sequence>
<dbReference type="Proteomes" id="UP000257706">
    <property type="component" value="Unassembled WGS sequence"/>
</dbReference>
<dbReference type="AlphaFoldDB" id="A0A3B9IT58"/>
<evidence type="ECO:0000256" key="5">
    <source>
        <dbReference type="ARBA" id="ARBA00022679"/>
    </source>
</evidence>
<dbReference type="SUPFAM" id="SSF47384">
    <property type="entry name" value="Homodimeric domain of signal transducing histidine kinase"/>
    <property type="match status" value="1"/>
</dbReference>
<keyword evidence="5" id="KW-0808">Transferase</keyword>
<dbReference type="InterPro" id="IPR035965">
    <property type="entry name" value="PAS-like_dom_sf"/>
</dbReference>
<dbReference type="Pfam" id="PF12860">
    <property type="entry name" value="PAS_7"/>
    <property type="match status" value="1"/>
</dbReference>
<evidence type="ECO:0000256" key="6">
    <source>
        <dbReference type="ARBA" id="ARBA00022741"/>
    </source>
</evidence>
<dbReference type="Pfam" id="PF02518">
    <property type="entry name" value="HATPase_c"/>
    <property type="match status" value="1"/>
</dbReference>
<dbReference type="Pfam" id="PF00512">
    <property type="entry name" value="HisKA"/>
    <property type="match status" value="1"/>
</dbReference>
<accession>A0A3B9IT58</accession>
<dbReference type="GO" id="GO:0005524">
    <property type="term" value="F:ATP binding"/>
    <property type="evidence" value="ECO:0007669"/>
    <property type="project" value="UniProtKB-KW"/>
</dbReference>
<evidence type="ECO:0000256" key="7">
    <source>
        <dbReference type="ARBA" id="ARBA00022777"/>
    </source>
</evidence>
<dbReference type="InterPro" id="IPR003661">
    <property type="entry name" value="HisK_dim/P_dom"/>
</dbReference>
<dbReference type="SUPFAM" id="SSF55785">
    <property type="entry name" value="PYP-like sensor domain (PAS domain)"/>
    <property type="match status" value="2"/>
</dbReference>
<keyword evidence="11" id="KW-0175">Coiled coil</keyword>
<dbReference type="FunFam" id="3.30.565.10:FF:000006">
    <property type="entry name" value="Sensor histidine kinase WalK"/>
    <property type="match status" value="1"/>
</dbReference>
<dbReference type="InterPro" id="IPR003594">
    <property type="entry name" value="HATPase_dom"/>
</dbReference>
<feature type="compositionally biased region" description="Acidic residues" evidence="12">
    <location>
        <begin position="692"/>
        <end position="714"/>
    </location>
</feature>
<keyword evidence="9" id="KW-0902">Two-component regulatory system</keyword>
<feature type="region of interest" description="Disordered" evidence="12">
    <location>
        <begin position="683"/>
        <end position="726"/>
    </location>
</feature>
<evidence type="ECO:0000256" key="2">
    <source>
        <dbReference type="ARBA" id="ARBA00004370"/>
    </source>
</evidence>
<dbReference type="Gene3D" id="3.30.565.10">
    <property type="entry name" value="Histidine kinase-like ATPase, C-terminal domain"/>
    <property type="match status" value="1"/>
</dbReference>
<evidence type="ECO:0000256" key="3">
    <source>
        <dbReference type="ARBA" id="ARBA00012438"/>
    </source>
</evidence>
<dbReference type="InterPro" id="IPR004358">
    <property type="entry name" value="Sig_transdc_His_kin-like_C"/>
</dbReference>
<dbReference type="PANTHER" id="PTHR43711:SF31">
    <property type="entry name" value="HISTIDINE KINASE"/>
    <property type="match status" value="1"/>
</dbReference>
<reference evidence="14 15" key="1">
    <citation type="journal article" date="2018" name="Nat. Biotechnol.">
        <title>A standardized bacterial taxonomy based on genome phylogeny substantially revises the tree of life.</title>
        <authorList>
            <person name="Parks D.H."/>
            <person name="Chuvochina M."/>
            <person name="Waite D.W."/>
            <person name="Rinke C."/>
            <person name="Skarshewski A."/>
            <person name="Chaumeil P.A."/>
            <person name="Hugenholtz P."/>
        </authorList>
    </citation>
    <scope>NUCLEOTIDE SEQUENCE [LARGE SCALE GENOMIC DNA]</scope>
    <source>
        <strain evidence="14">UBA8739</strain>
    </source>
</reference>
<evidence type="ECO:0000256" key="11">
    <source>
        <dbReference type="SAM" id="Coils"/>
    </source>
</evidence>